<dbReference type="EMBL" id="KN832896">
    <property type="protein sequence ID" value="KIM93320.1"/>
    <property type="molecule type" value="Genomic_DNA"/>
</dbReference>
<dbReference type="Proteomes" id="UP000054321">
    <property type="component" value="Unassembled WGS sequence"/>
</dbReference>
<reference evidence="4 5" key="1">
    <citation type="submission" date="2014-04" db="EMBL/GenBank/DDBJ databases">
        <authorList>
            <consortium name="DOE Joint Genome Institute"/>
            <person name="Kuo A."/>
            <person name="Martino E."/>
            <person name="Perotto S."/>
            <person name="Kohler A."/>
            <person name="Nagy L.G."/>
            <person name="Floudas D."/>
            <person name="Copeland A."/>
            <person name="Barry K.W."/>
            <person name="Cichocki N."/>
            <person name="Veneault-Fourrey C."/>
            <person name="LaButti K."/>
            <person name="Lindquist E.A."/>
            <person name="Lipzen A."/>
            <person name="Lundell T."/>
            <person name="Morin E."/>
            <person name="Murat C."/>
            <person name="Sun H."/>
            <person name="Tunlid A."/>
            <person name="Henrissat B."/>
            <person name="Grigoriev I.V."/>
            <person name="Hibbett D.S."/>
            <person name="Martin F."/>
            <person name="Nordberg H.P."/>
            <person name="Cantor M.N."/>
            <person name="Hua S.X."/>
        </authorList>
    </citation>
    <scope>NUCLEOTIDE SEQUENCE [LARGE SCALE GENOMIC DNA]</scope>
    <source>
        <strain evidence="4 5">Zn</strain>
    </source>
</reference>
<protein>
    <recommendedName>
        <fullName evidence="6">Ketoreductase (KR) domain-containing protein</fullName>
    </recommendedName>
</protein>
<reference evidence="5" key="2">
    <citation type="submission" date="2015-01" db="EMBL/GenBank/DDBJ databases">
        <title>Evolutionary Origins and Diversification of the Mycorrhizal Mutualists.</title>
        <authorList>
            <consortium name="DOE Joint Genome Institute"/>
            <consortium name="Mycorrhizal Genomics Consortium"/>
            <person name="Kohler A."/>
            <person name="Kuo A."/>
            <person name="Nagy L.G."/>
            <person name="Floudas D."/>
            <person name="Copeland A."/>
            <person name="Barry K.W."/>
            <person name="Cichocki N."/>
            <person name="Veneault-Fourrey C."/>
            <person name="LaButti K."/>
            <person name="Lindquist E.A."/>
            <person name="Lipzen A."/>
            <person name="Lundell T."/>
            <person name="Morin E."/>
            <person name="Murat C."/>
            <person name="Riley R."/>
            <person name="Ohm R."/>
            <person name="Sun H."/>
            <person name="Tunlid A."/>
            <person name="Henrissat B."/>
            <person name="Grigoriev I.V."/>
            <person name="Hibbett D.S."/>
            <person name="Martin F."/>
        </authorList>
    </citation>
    <scope>NUCLEOTIDE SEQUENCE [LARGE SCALE GENOMIC DNA]</scope>
    <source>
        <strain evidence="5">Zn</strain>
    </source>
</reference>
<dbReference type="OrthoDB" id="191139at2759"/>
<dbReference type="PANTHER" id="PTHR24320">
    <property type="entry name" value="RETINOL DEHYDROGENASE"/>
    <property type="match status" value="1"/>
</dbReference>
<keyword evidence="2" id="KW-0521">NADP</keyword>
<keyword evidence="3" id="KW-0560">Oxidoreductase</keyword>
<dbReference type="SUPFAM" id="SSF51735">
    <property type="entry name" value="NAD(P)-binding Rossmann-fold domains"/>
    <property type="match status" value="1"/>
</dbReference>
<dbReference type="InterPro" id="IPR036291">
    <property type="entry name" value="NAD(P)-bd_dom_sf"/>
</dbReference>
<dbReference type="Pfam" id="PF00106">
    <property type="entry name" value="adh_short"/>
    <property type="match status" value="1"/>
</dbReference>
<evidence type="ECO:0000256" key="1">
    <source>
        <dbReference type="ARBA" id="ARBA00006484"/>
    </source>
</evidence>
<evidence type="ECO:0000313" key="5">
    <source>
        <dbReference type="Proteomes" id="UP000054321"/>
    </source>
</evidence>
<sequence length="314" mass="34299">MFQISSLLSLKGKVFLVTGGNTGIGYLTCLHLAGNGARVYLGARSEEKATEAISKIKGTYPTANLHFLPIDHNSLKTVVAAAKTFVSKESQLHGLILNAGVAGLPYEVTGDGFEIHMQINYIAHWLLAHHLMPVLLSTARNEGPGSVRIVCVASNANNLFGTKKILYEVDEVKNAGNFNRYGLSKLANILHAKNLNDKYGPESRNSKDGKGEIWSASLHPGFIDTQINRKALHWSQKWVTNLLVLLGIMKPLGDGAVRAIIFAAASPDFTGEISGVFLSERAEVDEPNPIARDVKERQRLEGWTEEKMRSGGWI</sequence>
<evidence type="ECO:0008006" key="6">
    <source>
        <dbReference type="Google" id="ProtNLM"/>
    </source>
</evidence>
<keyword evidence="5" id="KW-1185">Reference proteome</keyword>
<dbReference type="HOGENOM" id="CLU_010194_44_6_1"/>
<dbReference type="GO" id="GO:0016491">
    <property type="term" value="F:oxidoreductase activity"/>
    <property type="evidence" value="ECO:0007669"/>
    <property type="project" value="UniProtKB-KW"/>
</dbReference>
<comment type="similarity">
    <text evidence="1">Belongs to the short-chain dehydrogenases/reductases (SDR) family.</text>
</comment>
<evidence type="ECO:0000256" key="3">
    <source>
        <dbReference type="ARBA" id="ARBA00023002"/>
    </source>
</evidence>
<proteinExistence type="inferred from homology"/>
<evidence type="ECO:0000313" key="4">
    <source>
        <dbReference type="EMBL" id="KIM93320.1"/>
    </source>
</evidence>
<name>A0A0C3GAV9_OIDMZ</name>
<dbReference type="FunCoup" id="A0A0C3GAV9">
    <property type="interactions" value="294"/>
</dbReference>
<dbReference type="PANTHER" id="PTHR24320:SF282">
    <property type="entry name" value="WW DOMAIN-CONTAINING OXIDOREDUCTASE"/>
    <property type="match status" value="1"/>
</dbReference>
<evidence type="ECO:0000256" key="2">
    <source>
        <dbReference type="ARBA" id="ARBA00022857"/>
    </source>
</evidence>
<dbReference type="InterPro" id="IPR002347">
    <property type="entry name" value="SDR_fam"/>
</dbReference>
<organism evidence="4 5">
    <name type="scientific">Oidiodendron maius (strain Zn)</name>
    <dbReference type="NCBI Taxonomy" id="913774"/>
    <lineage>
        <taxon>Eukaryota</taxon>
        <taxon>Fungi</taxon>
        <taxon>Dikarya</taxon>
        <taxon>Ascomycota</taxon>
        <taxon>Pezizomycotina</taxon>
        <taxon>Leotiomycetes</taxon>
        <taxon>Leotiomycetes incertae sedis</taxon>
        <taxon>Myxotrichaceae</taxon>
        <taxon>Oidiodendron</taxon>
    </lineage>
</organism>
<dbReference type="STRING" id="913774.A0A0C3GAV9"/>
<gene>
    <name evidence="4" type="ORF">OIDMADRAFT_61659</name>
</gene>
<dbReference type="AlphaFoldDB" id="A0A0C3GAV9"/>
<accession>A0A0C3GAV9</accession>
<dbReference type="InParanoid" id="A0A0C3GAV9"/>
<dbReference type="Gene3D" id="3.40.50.720">
    <property type="entry name" value="NAD(P)-binding Rossmann-like Domain"/>
    <property type="match status" value="1"/>
</dbReference>